<reference evidence="6 7" key="1">
    <citation type="submission" date="2016-04" db="EMBL/GenBank/DDBJ databases">
        <title>Draft genome sequence of freshwater magnetotactic bacteria Magnetospirillum marisnigri SP-1 and Magnetospirillum moscoviense BB-1.</title>
        <authorList>
            <person name="Koziaeva V."/>
            <person name="Dziuba M.V."/>
            <person name="Ivanov T.M."/>
            <person name="Kuznetsov B."/>
            <person name="Grouzdev D.S."/>
        </authorList>
    </citation>
    <scope>NUCLEOTIDE SEQUENCE [LARGE SCALE GENOMIC DNA]</scope>
    <source>
        <strain evidence="6 7">BB-1</strain>
    </source>
</reference>
<evidence type="ECO:0000313" key="6">
    <source>
        <dbReference type="EMBL" id="OAN50416.1"/>
    </source>
</evidence>
<evidence type="ECO:0000256" key="1">
    <source>
        <dbReference type="ARBA" id="ARBA00022617"/>
    </source>
</evidence>
<dbReference type="PROSITE" id="PS51007">
    <property type="entry name" value="CYTC"/>
    <property type="match status" value="1"/>
</dbReference>
<keyword evidence="7" id="KW-1185">Reference proteome</keyword>
<feature type="domain" description="Cytochrome c" evidence="5">
    <location>
        <begin position="10"/>
        <end position="87"/>
    </location>
</feature>
<comment type="caution">
    <text evidence="6">The sequence shown here is derived from an EMBL/GenBank/DDBJ whole genome shotgun (WGS) entry which is preliminary data.</text>
</comment>
<protein>
    <recommendedName>
        <fullName evidence="5">Cytochrome c domain-containing protein</fullName>
    </recommendedName>
</protein>
<evidence type="ECO:0000256" key="3">
    <source>
        <dbReference type="ARBA" id="ARBA00023004"/>
    </source>
</evidence>
<dbReference type="Pfam" id="PF00034">
    <property type="entry name" value="Cytochrom_C"/>
    <property type="match status" value="1"/>
</dbReference>
<accession>A0A178MNY9</accession>
<evidence type="ECO:0000256" key="4">
    <source>
        <dbReference type="PROSITE-ProRule" id="PRU00433"/>
    </source>
</evidence>
<dbReference type="Gene3D" id="1.10.760.10">
    <property type="entry name" value="Cytochrome c-like domain"/>
    <property type="match status" value="1"/>
</dbReference>
<keyword evidence="2 4" id="KW-0479">Metal-binding</keyword>
<dbReference type="InterPro" id="IPR036909">
    <property type="entry name" value="Cyt_c-like_dom_sf"/>
</dbReference>
<keyword evidence="1 4" id="KW-0349">Heme</keyword>
<keyword evidence="3 4" id="KW-0408">Iron</keyword>
<evidence type="ECO:0000313" key="7">
    <source>
        <dbReference type="Proteomes" id="UP000078543"/>
    </source>
</evidence>
<evidence type="ECO:0000256" key="2">
    <source>
        <dbReference type="ARBA" id="ARBA00022723"/>
    </source>
</evidence>
<dbReference type="SUPFAM" id="SSF46626">
    <property type="entry name" value="Cytochrome c"/>
    <property type="match status" value="1"/>
</dbReference>
<dbReference type="GO" id="GO:0046872">
    <property type="term" value="F:metal ion binding"/>
    <property type="evidence" value="ECO:0007669"/>
    <property type="project" value="UniProtKB-KW"/>
</dbReference>
<dbReference type="GO" id="GO:0009055">
    <property type="term" value="F:electron transfer activity"/>
    <property type="evidence" value="ECO:0007669"/>
    <property type="project" value="InterPro"/>
</dbReference>
<evidence type="ECO:0000259" key="5">
    <source>
        <dbReference type="PROSITE" id="PS51007"/>
    </source>
</evidence>
<organism evidence="6 7">
    <name type="scientific">Magnetospirillum moscoviense</name>
    <dbReference type="NCBI Taxonomy" id="1437059"/>
    <lineage>
        <taxon>Bacteria</taxon>
        <taxon>Pseudomonadati</taxon>
        <taxon>Pseudomonadota</taxon>
        <taxon>Alphaproteobacteria</taxon>
        <taxon>Rhodospirillales</taxon>
        <taxon>Rhodospirillaceae</taxon>
        <taxon>Magnetospirillum</taxon>
    </lineage>
</organism>
<gene>
    <name evidence="6" type="ORF">A6A05_12710</name>
</gene>
<dbReference type="STRING" id="1437059.A6A05_12710"/>
<name>A0A178MNY9_9PROT</name>
<dbReference type="InterPro" id="IPR009056">
    <property type="entry name" value="Cyt_c-like_dom"/>
</dbReference>
<proteinExistence type="predicted"/>
<dbReference type="EMBL" id="LWQU01000140">
    <property type="protein sequence ID" value="OAN50416.1"/>
    <property type="molecule type" value="Genomic_DNA"/>
</dbReference>
<sequence>MAAPAWANSASADAGGELAARWCAACHVVSPSGAGGNAGPSFGSIAKDRRAADIRAALTKPHAKPMKGFKLKRHEVDDVTAYIESLEARR</sequence>
<dbReference type="Proteomes" id="UP000078543">
    <property type="component" value="Unassembled WGS sequence"/>
</dbReference>
<dbReference type="AlphaFoldDB" id="A0A178MNY9"/>
<dbReference type="GO" id="GO:0020037">
    <property type="term" value="F:heme binding"/>
    <property type="evidence" value="ECO:0007669"/>
    <property type="project" value="InterPro"/>
</dbReference>